<accession>A0A9W7G4K6</accession>
<dbReference type="Proteomes" id="UP001165082">
    <property type="component" value="Unassembled WGS sequence"/>
</dbReference>
<evidence type="ECO:0000313" key="1">
    <source>
        <dbReference type="EMBL" id="GMI31874.1"/>
    </source>
</evidence>
<gene>
    <name evidence="1" type="ORF">TrRE_jg7814</name>
</gene>
<dbReference type="AlphaFoldDB" id="A0A9W7G4K6"/>
<name>A0A9W7G4K6_9STRA</name>
<proteinExistence type="predicted"/>
<reference evidence="1" key="1">
    <citation type="submission" date="2022-07" db="EMBL/GenBank/DDBJ databases">
        <title>Genome analysis of Parmales, a sister group of diatoms, reveals the evolutionary specialization of diatoms from phago-mixotrophs to photoautotrophs.</title>
        <authorList>
            <person name="Ban H."/>
            <person name="Sato S."/>
            <person name="Yoshikawa S."/>
            <person name="Kazumasa Y."/>
            <person name="Nakamura Y."/>
            <person name="Ichinomiya M."/>
            <person name="Saitoh K."/>
            <person name="Sato N."/>
            <person name="Blanc-Mathieu R."/>
            <person name="Endo H."/>
            <person name="Kuwata A."/>
            <person name="Ogata H."/>
        </authorList>
    </citation>
    <scope>NUCLEOTIDE SEQUENCE</scope>
</reference>
<organism evidence="1 2">
    <name type="scientific">Triparma retinervis</name>
    <dbReference type="NCBI Taxonomy" id="2557542"/>
    <lineage>
        <taxon>Eukaryota</taxon>
        <taxon>Sar</taxon>
        <taxon>Stramenopiles</taxon>
        <taxon>Ochrophyta</taxon>
        <taxon>Bolidophyceae</taxon>
        <taxon>Parmales</taxon>
        <taxon>Triparmaceae</taxon>
        <taxon>Triparma</taxon>
    </lineage>
</organism>
<comment type="caution">
    <text evidence="1">The sequence shown here is derived from an EMBL/GenBank/DDBJ whole genome shotgun (WGS) entry which is preliminary data.</text>
</comment>
<protein>
    <submittedName>
        <fullName evidence="1">Uncharacterized protein</fullName>
    </submittedName>
</protein>
<dbReference type="EMBL" id="BRXZ01007683">
    <property type="protein sequence ID" value="GMI31874.1"/>
    <property type="molecule type" value="Genomic_DNA"/>
</dbReference>
<sequence>MLNNTMLSAYNRSKPDRALPNMVNVFRNGVNEKEGAVEGVNMVNVLTALNLLKEHIVRERNKDNITLKMEQLEQVISTVIPPASTLLTSRPSPPPSVLARYAKALSDLVPLLINSSPSLPPPTSSLLTTALDTTLQHFLDSSGLLMSDKRITSSDLTKIAYTLHVNLNRGSAFLSKCQSNEKRSQQFEDLYFYSPSPSSITLAAYILASEGKFNRAIMHVLDAKGAFVVDNSDGINISQGVYAMGMTRYKGSHNKSVRGKLMNAIEYNGGINKVFKAGPGAVAQTMFGAGRLHPQVFPLTGLFNRANQADISYDLVTSATPSEVSRMIWAMSQKGYDCPTFLEAVSDDSLRLVRHGTLHSISSTAYGLANMNRPATLFFKHVVDDAMPYFLEKGGTPTEIASIMFALASARTEEGTHPLEKNGFAVNELWSTLIAYHQGNAEFTDGTLRLMHMTYLIARSVDYYFPSTPSKSLAEQMVQSANSLIQRDFDFGEDLGKLPDPNKNFKKTLTSLGFLPVSNWSTAESGSDQGYSGMSGQRYIQDLISDMVGHSSSSSRTKLPPFPLELGHWIHEESKTAVQFSSHPAYCHELIPPTKGYNQGDRREAGWARVQKEVAHEKSNMKFSTLALLLPVAASAKNLRMPNPFTTSDDEMCCSGACTVEGEEKYFSIDTRHDLCGECCMKPEDYDLYHKFEKGLKKADDGDFSPCTGLGFPKYTETVTHGFLSIKMTLDLYDHADAKLCAFPLQEDGTCADNKDLCEYAEGKSECCTAGEMCIPNVGCRC</sequence>
<dbReference type="OrthoDB" id="189528at2759"/>
<keyword evidence="2" id="KW-1185">Reference proteome</keyword>
<evidence type="ECO:0000313" key="2">
    <source>
        <dbReference type="Proteomes" id="UP001165082"/>
    </source>
</evidence>